<gene>
    <name evidence="6" type="ORF">GS597_07865</name>
</gene>
<sequence length="1050" mass="118590">MVGDKQIQGCLTASARVAERAAQLRRLTQLEVQPQWRAYSGVLPQEEALQSAAWSQWQPITVNDRRHIAWPQGQQTLWLGQRITVPDALDDYPLNGLVLRLALTWWAELAEIFVEGQLVQMGDLFDCSARVVLCESVTPGETIAVAIRLVSPGHDAGALVRSHLIFEPSQSERPDPGMVADELTVLQGYLAQFQPQQLPKLAAVVDALDWTRRADATQFEAELATLRQQLTPWLPWLQQRQIAWVGHAHLDLAWLWPVSETWAAAERTFCSVLTLQSEFPELVFTHSSPALYAWLEHHRPNLFAQIQTQVAAGRWEVGAGLWVEPELNLVSGESLVRQVLYGQRYTQSRFGRISAVAWLPDSFGFCWQLPQILQQGGIAYFLTQKLRWNDTTEFPHEVFWWQAPDGSRLLSLMLPPIGEGIDPVKMADHAQTWEAATGLPLSLWLPGVGDHGGGPTRDMLSMAQRWQQSAVFPHLQAMTSEQFCRQVQAQLSPEAIPVWDDELYLEFHRGCYTSHADQKWFNRRCEHLLVEAEFYSTWASWVAKAPYPQAELEQAWKQVLFNQFHDILPGSAIPEVFVDANRDWQAALQTAQSLRQRAWGAIAATLDLPPPPQPNSHPVVVFNALNWDRQEGVTVPLPPGQDKTPWQIWDLNGQPVPSQRLREAPQLRFEADAPGLGYRVYWLAPTSPAAAAPQTPPEHWVLENQHLRVEICPQTGDILQVRDRTQQRDILSAPGNHLQFFQDQGQYWDAWNIDPDYASHPLADARLASIQWIDWGPVQQRLRVVRLFGQSRLTQDYVLEAHSPLLHIHTIIHWQERHVLVKAAFPLTVSAPMATYEIPCGAIARPTLPSPDPLPPQQTAKWEVPALHWADLTEESKSYGVSLLNDCKYGYDAQPAQLRLTLLRGSTWPDPECDLGLHHFTYALYPHAGPWQTAHTVPWGYALNRPLEPWMAINSPTPHSSDPAPTQPPVGQCFRISGGILMACKQAEDNTQSWIVRIHECHGETSPLTLESSFPMANWEVVDGLEQPLDLAMPSCLEPWKILSLRLTPS</sequence>
<dbReference type="InterPro" id="IPR037094">
    <property type="entry name" value="Glyco_hydro_38_cen_sf"/>
</dbReference>
<dbReference type="GO" id="GO:0030246">
    <property type="term" value="F:carbohydrate binding"/>
    <property type="evidence" value="ECO:0007669"/>
    <property type="project" value="InterPro"/>
</dbReference>
<dbReference type="SUPFAM" id="SSF88713">
    <property type="entry name" value="Glycoside hydrolase/deacetylase"/>
    <property type="match status" value="1"/>
</dbReference>
<dbReference type="SUPFAM" id="SSF88688">
    <property type="entry name" value="Families 57/38 glycoside transferase middle domain"/>
    <property type="match status" value="1"/>
</dbReference>
<keyword evidence="3" id="KW-0378">Hydrolase</keyword>
<evidence type="ECO:0000256" key="2">
    <source>
        <dbReference type="ARBA" id="ARBA00022723"/>
    </source>
</evidence>
<reference evidence="6" key="1">
    <citation type="submission" date="2019-12" db="EMBL/GenBank/DDBJ databases">
        <title>High-Quality draft genome sequences of three cyanobacteria isolated from the limestone walls of the Old Cathedral of Coimbra.</title>
        <authorList>
            <person name="Tiago I."/>
            <person name="Soares F."/>
            <person name="Portugal A."/>
        </authorList>
    </citation>
    <scope>NUCLEOTIDE SEQUENCE [LARGE SCALE GENOMIC DNA]</scope>
    <source>
        <strain evidence="6">C</strain>
    </source>
</reference>
<dbReference type="SMART" id="SM00872">
    <property type="entry name" value="Alpha-mann_mid"/>
    <property type="match status" value="1"/>
</dbReference>
<evidence type="ECO:0000256" key="1">
    <source>
        <dbReference type="ARBA" id="ARBA00009792"/>
    </source>
</evidence>
<dbReference type="Pfam" id="PF01074">
    <property type="entry name" value="Glyco_hydro_38N"/>
    <property type="match status" value="1"/>
</dbReference>
<evidence type="ECO:0000259" key="5">
    <source>
        <dbReference type="SMART" id="SM00872"/>
    </source>
</evidence>
<evidence type="ECO:0000313" key="7">
    <source>
        <dbReference type="Proteomes" id="UP000607397"/>
    </source>
</evidence>
<comment type="caution">
    <text evidence="6">The sequence shown here is derived from an EMBL/GenBank/DDBJ whole genome shotgun (WGS) entry which is preliminary data.</text>
</comment>
<dbReference type="Pfam" id="PF17677">
    <property type="entry name" value="Glyco_hydro38C2"/>
    <property type="match status" value="1"/>
</dbReference>
<dbReference type="InterPro" id="IPR013780">
    <property type="entry name" value="Glyco_hydro_b"/>
</dbReference>
<evidence type="ECO:0000256" key="4">
    <source>
        <dbReference type="ARBA" id="ARBA00023295"/>
    </source>
</evidence>
<dbReference type="PANTHER" id="PTHR46017:SF1">
    <property type="entry name" value="ALPHA-MANNOSIDASE 2C1"/>
    <property type="match status" value="1"/>
</dbReference>
<keyword evidence="7" id="KW-1185">Reference proteome</keyword>
<comment type="similarity">
    <text evidence="1">Belongs to the glycosyl hydrolase 38 family.</text>
</comment>
<dbReference type="InterPro" id="IPR000602">
    <property type="entry name" value="Glyco_hydro_38_N"/>
</dbReference>
<dbReference type="InterPro" id="IPR015341">
    <property type="entry name" value="Glyco_hydro_38_cen"/>
</dbReference>
<evidence type="ECO:0000256" key="3">
    <source>
        <dbReference type="ARBA" id="ARBA00022801"/>
    </source>
</evidence>
<proteinExistence type="inferred from homology"/>
<name>A0A8K1ZZ91_9CYAN</name>
<dbReference type="GO" id="GO:0046872">
    <property type="term" value="F:metal ion binding"/>
    <property type="evidence" value="ECO:0007669"/>
    <property type="project" value="UniProtKB-KW"/>
</dbReference>
<keyword evidence="2" id="KW-0479">Metal-binding</keyword>
<dbReference type="GO" id="GO:0009313">
    <property type="term" value="P:oligosaccharide catabolic process"/>
    <property type="evidence" value="ECO:0007669"/>
    <property type="project" value="TreeGrafter"/>
</dbReference>
<dbReference type="GO" id="GO:0004559">
    <property type="term" value="F:alpha-mannosidase activity"/>
    <property type="evidence" value="ECO:0007669"/>
    <property type="project" value="InterPro"/>
</dbReference>
<dbReference type="Pfam" id="PF09261">
    <property type="entry name" value="Alpha-mann_mid"/>
    <property type="match status" value="1"/>
</dbReference>
<organism evidence="6 7">
    <name type="scientific">Petrachloros mirabilis ULC683</name>
    <dbReference type="NCBI Taxonomy" id="2781853"/>
    <lineage>
        <taxon>Bacteria</taxon>
        <taxon>Bacillati</taxon>
        <taxon>Cyanobacteriota</taxon>
        <taxon>Cyanophyceae</taxon>
        <taxon>Synechococcales</taxon>
        <taxon>Petrachlorosaceae</taxon>
        <taxon>Petrachloros</taxon>
        <taxon>Petrachloros mirabilis</taxon>
    </lineage>
</organism>
<dbReference type="EMBL" id="WVIC01000012">
    <property type="protein sequence ID" value="NCJ06427.1"/>
    <property type="molecule type" value="Genomic_DNA"/>
</dbReference>
<keyword evidence="4" id="KW-0326">Glycosidase</keyword>
<dbReference type="Pfam" id="PF07748">
    <property type="entry name" value="Glyco_hydro_38C"/>
    <property type="match status" value="1"/>
</dbReference>
<dbReference type="RefSeq" id="WP_161824904.1">
    <property type="nucleotide sequence ID" value="NZ_WVIC01000012.1"/>
</dbReference>
<dbReference type="InterPro" id="IPR027291">
    <property type="entry name" value="Glyco_hydro_38_N_sf"/>
</dbReference>
<dbReference type="Gene3D" id="2.70.98.30">
    <property type="entry name" value="Golgi alpha-mannosidase II, domain 4"/>
    <property type="match status" value="1"/>
</dbReference>
<dbReference type="FunFam" id="1.20.1270.50:FF:000004">
    <property type="entry name" value="alpha-mannosidase 2C1 isoform X1"/>
    <property type="match status" value="1"/>
</dbReference>
<dbReference type="CDD" id="cd10789">
    <property type="entry name" value="GH38N_AMII_ER_cytosolic"/>
    <property type="match status" value="1"/>
</dbReference>
<dbReference type="SUPFAM" id="SSF74650">
    <property type="entry name" value="Galactose mutarotase-like"/>
    <property type="match status" value="1"/>
</dbReference>
<dbReference type="PANTHER" id="PTHR46017">
    <property type="entry name" value="ALPHA-MANNOSIDASE 2C1"/>
    <property type="match status" value="1"/>
</dbReference>
<dbReference type="InterPro" id="IPR041147">
    <property type="entry name" value="GH38_C"/>
</dbReference>
<protein>
    <submittedName>
        <fullName evidence="6">Alpha-mannosidase</fullName>
    </submittedName>
</protein>
<dbReference type="InterPro" id="IPR011013">
    <property type="entry name" value="Gal_mutarotase_sf_dom"/>
</dbReference>
<feature type="domain" description="Glycoside hydrolase family 38 central" evidence="5">
    <location>
        <begin position="506"/>
        <end position="584"/>
    </location>
</feature>
<dbReference type="AlphaFoldDB" id="A0A8K1ZZ91"/>
<dbReference type="Gene3D" id="3.20.110.10">
    <property type="entry name" value="Glycoside hydrolase 38, N terminal domain"/>
    <property type="match status" value="1"/>
</dbReference>
<dbReference type="Proteomes" id="UP000607397">
    <property type="component" value="Unassembled WGS sequence"/>
</dbReference>
<accession>A0A8K1ZZ91</accession>
<dbReference type="GO" id="GO:0006013">
    <property type="term" value="P:mannose metabolic process"/>
    <property type="evidence" value="ECO:0007669"/>
    <property type="project" value="InterPro"/>
</dbReference>
<dbReference type="InterPro" id="IPR028995">
    <property type="entry name" value="Glyco_hydro_57/38_cen_sf"/>
</dbReference>
<dbReference type="Gene3D" id="2.60.40.1180">
    <property type="entry name" value="Golgi alpha-mannosidase II"/>
    <property type="match status" value="1"/>
</dbReference>
<dbReference type="InterPro" id="IPR011330">
    <property type="entry name" value="Glyco_hydro/deAcase_b/a-brl"/>
</dbReference>
<dbReference type="Gene3D" id="1.20.1270.50">
    <property type="entry name" value="Glycoside hydrolase family 38, central domain"/>
    <property type="match status" value="1"/>
</dbReference>
<dbReference type="InterPro" id="IPR011682">
    <property type="entry name" value="Glyco_hydro_38_C"/>
</dbReference>
<evidence type="ECO:0000313" key="6">
    <source>
        <dbReference type="EMBL" id="NCJ06427.1"/>
    </source>
</evidence>